<evidence type="ECO:0000313" key="3">
    <source>
        <dbReference type="EMBL" id="THJ65167.1"/>
    </source>
</evidence>
<name>A0A4S5E1F9_9MICC</name>
<sequence length="423" mass="44871">MSGKDTMRVLARGLVGLLAVSFLVGPIPAAFADHGEEARALIAARAQAPGQNIRFATFSVGLSRSTAGELTEDLTGTGSAQARAIAEVIQTVRPDVVLLNDFDYDPDAASAALFHRNYLRVGQNGRTPLDYPYSYTAAPNRGVQSGYDLDNDGVVGGAGDAFGPGAFPGQGGMVLFSKYPIRTTSVRTFGDFLWQDLPGALLPDDPATESAGDSYSVEERAALPLSSTSHWDVPVIVSGRTVHVLASNPGPPVVDDPDERRTSDEIRFWSDYVAGASYPYDDDGTAGGLRRGDRFVIMGDQNSDPRDGGTAPAPIDQLLENSLIRDPSPSSEGAAEASALQGGANAVQHGDPRFDTADYEDQQTGNLRTDYVLTSRTLRVSTSGVFWPRAGLPGAELTGILPFPASAHRLVYADVVLRGARER</sequence>
<dbReference type="OrthoDB" id="292013at2"/>
<accession>A0A4S5E1F9</accession>
<dbReference type="GO" id="GO:0004527">
    <property type="term" value="F:exonuclease activity"/>
    <property type="evidence" value="ECO:0007669"/>
    <property type="project" value="UniProtKB-KW"/>
</dbReference>
<evidence type="ECO:0000259" key="2">
    <source>
        <dbReference type="Pfam" id="PF03372"/>
    </source>
</evidence>
<dbReference type="GO" id="GO:0004519">
    <property type="term" value="F:endonuclease activity"/>
    <property type="evidence" value="ECO:0007669"/>
    <property type="project" value="UniProtKB-KW"/>
</dbReference>
<proteinExistence type="predicted"/>
<dbReference type="Proteomes" id="UP000305233">
    <property type="component" value="Unassembled WGS sequence"/>
</dbReference>
<evidence type="ECO:0000313" key="4">
    <source>
        <dbReference type="Proteomes" id="UP000305233"/>
    </source>
</evidence>
<feature type="region of interest" description="Disordered" evidence="1">
    <location>
        <begin position="324"/>
        <end position="362"/>
    </location>
</feature>
<dbReference type="SUPFAM" id="SSF56219">
    <property type="entry name" value="DNase I-like"/>
    <property type="match status" value="1"/>
</dbReference>
<dbReference type="InterPro" id="IPR005135">
    <property type="entry name" value="Endo/exonuclease/phosphatase"/>
</dbReference>
<protein>
    <submittedName>
        <fullName evidence="3">Endonuclease/exonuclease/phosphatase family protein</fullName>
    </submittedName>
</protein>
<comment type="caution">
    <text evidence="3">The sequence shown here is derived from an EMBL/GenBank/DDBJ whole genome shotgun (WGS) entry which is preliminary data.</text>
</comment>
<dbReference type="AlphaFoldDB" id="A0A4S5E1F9"/>
<reference evidence="3 4" key="1">
    <citation type="submission" date="2019-04" db="EMBL/GenBank/DDBJ databases">
        <authorList>
            <person name="Liu Q."/>
            <person name="Xin Y.-H."/>
        </authorList>
    </citation>
    <scope>NUCLEOTIDE SEQUENCE [LARGE SCALE GENOMIC DNA]</scope>
    <source>
        <strain evidence="3 4">AM23</strain>
    </source>
</reference>
<organism evidence="3 4">
    <name type="scientific">Arthrobacter echini</name>
    <dbReference type="NCBI Taxonomy" id="1529066"/>
    <lineage>
        <taxon>Bacteria</taxon>
        <taxon>Bacillati</taxon>
        <taxon>Actinomycetota</taxon>
        <taxon>Actinomycetes</taxon>
        <taxon>Micrococcales</taxon>
        <taxon>Micrococcaceae</taxon>
        <taxon>Arthrobacter</taxon>
    </lineage>
</organism>
<keyword evidence="3" id="KW-0378">Hydrolase</keyword>
<evidence type="ECO:0000256" key="1">
    <source>
        <dbReference type="SAM" id="MobiDB-lite"/>
    </source>
</evidence>
<feature type="compositionally biased region" description="Low complexity" evidence="1">
    <location>
        <begin position="327"/>
        <end position="339"/>
    </location>
</feature>
<keyword evidence="4" id="KW-1185">Reference proteome</keyword>
<dbReference type="Gene3D" id="3.60.10.10">
    <property type="entry name" value="Endonuclease/exonuclease/phosphatase"/>
    <property type="match status" value="1"/>
</dbReference>
<dbReference type="InterPro" id="IPR036691">
    <property type="entry name" value="Endo/exonu/phosph_ase_sf"/>
</dbReference>
<keyword evidence="3" id="KW-0255">Endonuclease</keyword>
<keyword evidence="3" id="KW-0540">Nuclease</keyword>
<gene>
    <name evidence="3" type="ORF">E8P82_12705</name>
</gene>
<dbReference type="EMBL" id="SSWH01000012">
    <property type="protein sequence ID" value="THJ65167.1"/>
    <property type="molecule type" value="Genomic_DNA"/>
</dbReference>
<keyword evidence="3" id="KW-0269">Exonuclease</keyword>
<feature type="domain" description="Endonuclease/exonuclease/phosphatase" evidence="2">
    <location>
        <begin position="79"/>
        <end position="390"/>
    </location>
</feature>
<dbReference type="Pfam" id="PF03372">
    <property type="entry name" value="Exo_endo_phos"/>
    <property type="match status" value="1"/>
</dbReference>